<feature type="region of interest" description="Disordered" evidence="1">
    <location>
        <begin position="132"/>
        <end position="195"/>
    </location>
</feature>
<accession>A0ABR2XJ90</accession>
<feature type="compositionally biased region" description="Basic and acidic residues" evidence="1">
    <location>
        <begin position="139"/>
        <end position="154"/>
    </location>
</feature>
<dbReference type="EMBL" id="JARVKM010000046">
    <property type="protein sequence ID" value="KAK9773877.1"/>
    <property type="molecule type" value="Genomic_DNA"/>
</dbReference>
<feature type="compositionally biased region" description="Polar residues" evidence="1">
    <location>
        <begin position="97"/>
        <end position="112"/>
    </location>
</feature>
<sequence>MPSFPGNTNTPSPPPPGSARHRTTSSVSSTGSTHQRHISGTSSTSGHQRNVSSTSHHSDGGTMSRSTSGNLPRVGSHGNMSHSSSGGSIGASSNPSRSNIVPSGSTSNTGTPERTVVGNLTGILIAGIEGQDATPQQKAAHEKMLADQQKERAVKLAKHGQEHRKKLQGENSDKHHGKDGADDTPPRRKRGVRGC</sequence>
<feature type="compositionally biased region" description="Basic residues" evidence="1">
    <location>
        <begin position="155"/>
        <end position="166"/>
    </location>
</feature>
<comment type="caution">
    <text evidence="2">The sequence shown here is derived from an EMBL/GenBank/DDBJ whole genome shotgun (WGS) entry which is preliminary data.</text>
</comment>
<protein>
    <submittedName>
        <fullName evidence="2">Uncharacterized protein</fullName>
    </submittedName>
</protein>
<organism evidence="2 3">
    <name type="scientific">Seiridium cardinale</name>
    <dbReference type="NCBI Taxonomy" id="138064"/>
    <lineage>
        <taxon>Eukaryota</taxon>
        <taxon>Fungi</taxon>
        <taxon>Dikarya</taxon>
        <taxon>Ascomycota</taxon>
        <taxon>Pezizomycotina</taxon>
        <taxon>Sordariomycetes</taxon>
        <taxon>Xylariomycetidae</taxon>
        <taxon>Amphisphaeriales</taxon>
        <taxon>Sporocadaceae</taxon>
        <taxon>Seiridium</taxon>
    </lineage>
</organism>
<gene>
    <name evidence="2" type="ORF">SCAR479_09518</name>
</gene>
<evidence type="ECO:0000313" key="3">
    <source>
        <dbReference type="Proteomes" id="UP001465668"/>
    </source>
</evidence>
<feature type="compositionally biased region" description="Basic and acidic residues" evidence="1">
    <location>
        <begin position="167"/>
        <end position="186"/>
    </location>
</feature>
<evidence type="ECO:0000313" key="2">
    <source>
        <dbReference type="EMBL" id="KAK9773877.1"/>
    </source>
</evidence>
<dbReference type="Proteomes" id="UP001465668">
    <property type="component" value="Unassembled WGS sequence"/>
</dbReference>
<proteinExistence type="predicted"/>
<name>A0ABR2XJ90_9PEZI</name>
<reference evidence="2 3" key="1">
    <citation type="submission" date="2024-02" db="EMBL/GenBank/DDBJ databases">
        <title>First draft genome assembly of two strains of Seiridium cardinale.</title>
        <authorList>
            <person name="Emiliani G."/>
            <person name="Scali E."/>
        </authorList>
    </citation>
    <scope>NUCLEOTIDE SEQUENCE [LARGE SCALE GENOMIC DNA]</scope>
    <source>
        <strain evidence="2 3">BM-138-000479</strain>
    </source>
</reference>
<keyword evidence="3" id="KW-1185">Reference proteome</keyword>
<feature type="region of interest" description="Disordered" evidence="1">
    <location>
        <begin position="1"/>
        <end position="115"/>
    </location>
</feature>
<feature type="compositionally biased region" description="Low complexity" evidence="1">
    <location>
        <begin position="1"/>
        <end position="10"/>
    </location>
</feature>
<feature type="compositionally biased region" description="Low complexity" evidence="1">
    <location>
        <begin position="24"/>
        <end position="33"/>
    </location>
</feature>
<feature type="compositionally biased region" description="Polar residues" evidence="1">
    <location>
        <begin position="38"/>
        <end position="70"/>
    </location>
</feature>
<evidence type="ECO:0000256" key="1">
    <source>
        <dbReference type="SAM" id="MobiDB-lite"/>
    </source>
</evidence>
<feature type="compositionally biased region" description="Low complexity" evidence="1">
    <location>
        <begin position="75"/>
        <end position="96"/>
    </location>
</feature>